<dbReference type="PANTHER" id="PTHR38436">
    <property type="entry name" value="POLYKETIDE CYCLASE SNOAL-LIKE DOMAIN"/>
    <property type="match status" value="1"/>
</dbReference>
<dbReference type="AlphaFoldDB" id="A0A1Y0C8V1"/>
<accession>A0A1Y0C8V1</accession>
<dbReference type="Pfam" id="PF07366">
    <property type="entry name" value="SnoaL"/>
    <property type="match status" value="1"/>
</dbReference>
<dbReference type="InterPro" id="IPR009959">
    <property type="entry name" value="Cyclase_SnoaL-like"/>
</dbReference>
<dbReference type="KEGG" id="mdx:BTO20_25725"/>
<evidence type="ECO:0000313" key="1">
    <source>
        <dbReference type="EMBL" id="ART71494.1"/>
    </source>
</evidence>
<dbReference type="Proteomes" id="UP000195331">
    <property type="component" value="Chromosome"/>
</dbReference>
<dbReference type="EMBL" id="CP020809">
    <property type="protein sequence ID" value="ART71494.1"/>
    <property type="molecule type" value="Genomic_DNA"/>
</dbReference>
<dbReference type="Gene3D" id="3.10.450.50">
    <property type="match status" value="1"/>
</dbReference>
<dbReference type="PANTHER" id="PTHR38436:SF1">
    <property type="entry name" value="ESTER CYCLASE"/>
    <property type="match status" value="1"/>
</dbReference>
<evidence type="ECO:0000313" key="2">
    <source>
        <dbReference type="Proteomes" id="UP000195331"/>
    </source>
</evidence>
<proteinExistence type="predicted"/>
<organism evidence="1 2">
    <name type="scientific">Mycobacterium dioxanotrophicus</name>
    <dbReference type="NCBI Taxonomy" id="482462"/>
    <lineage>
        <taxon>Bacteria</taxon>
        <taxon>Bacillati</taxon>
        <taxon>Actinomycetota</taxon>
        <taxon>Actinomycetes</taxon>
        <taxon>Mycobacteriales</taxon>
        <taxon>Mycobacteriaceae</taxon>
        <taxon>Mycobacterium</taxon>
    </lineage>
</organism>
<evidence type="ECO:0008006" key="3">
    <source>
        <dbReference type="Google" id="ProtNLM"/>
    </source>
</evidence>
<keyword evidence="2" id="KW-1185">Reference proteome</keyword>
<name>A0A1Y0C8V1_9MYCO</name>
<sequence>MPPAPKPSPPRMAYRCVSHPYRGVTCTRWESAVADHHIEAKALVRRVLEEVWNTGDVDILDDVLTDDYVRHGRDERTDKEHMKATITLSRNAFPDLHTEVRHMLQEGDTVATRWKAVGTHQGAFYDLPITRKKVIITGMTFSRIFNGKVAEEWESWCGADLFQDLGVVNLW</sequence>
<gene>
    <name evidence="1" type="ORF">BTO20_25725</name>
</gene>
<protein>
    <recommendedName>
        <fullName evidence="3">Ester cyclase</fullName>
    </recommendedName>
</protein>
<dbReference type="GO" id="GO:0030638">
    <property type="term" value="P:polyketide metabolic process"/>
    <property type="evidence" value="ECO:0007669"/>
    <property type="project" value="InterPro"/>
</dbReference>
<dbReference type="InterPro" id="IPR032710">
    <property type="entry name" value="NTF2-like_dom_sf"/>
</dbReference>
<dbReference type="SUPFAM" id="SSF54427">
    <property type="entry name" value="NTF2-like"/>
    <property type="match status" value="1"/>
</dbReference>
<reference evidence="1 2" key="1">
    <citation type="submission" date="2017-04" db="EMBL/GenBank/DDBJ databases">
        <title>Whole Genome Sequence of 1,4-Dioxane Degrading Bacterium Mycobacterium dioxanotrophicus PH-06.</title>
        <authorList>
            <person name="He Y."/>
        </authorList>
    </citation>
    <scope>NUCLEOTIDE SEQUENCE [LARGE SCALE GENOMIC DNA]</scope>
    <source>
        <strain evidence="1 2">PH-06</strain>
    </source>
</reference>